<name>A0ACC2ET44_DIPCM</name>
<comment type="caution">
    <text evidence="1">The sequence shown here is derived from an EMBL/GenBank/DDBJ whole genome shotgun (WGS) entry which is preliminary data.</text>
</comment>
<evidence type="ECO:0000313" key="1">
    <source>
        <dbReference type="EMBL" id="KAJ7569744.1"/>
    </source>
</evidence>
<protein>
    <submittedName>
        <fullName evidence="1">Uncharacterized protein</fullName>
    </submittedName>
</protein>
<gene>
    <name evidence="1" type="ORF">O6H91_01G091700</name>
</gene>
<dbReference type="EMBL" id="CM055092">
    <property type="protein sequence ID" value="KAJ7569744.1"/>
    <property type="molecule type" value="Genomic_DNA"/>
</dbReference>
<keyword evidence="2" id="KW-1185">Reference proteome</keyword>
<accession>A0ACC2ET44</accession>
<organism evidence="1 2">
    <name type="scientific">Diphasiastrum complanatum</name>
    <name type="common">Issler's clubmoss</name>
    <name type="synonym">Lycopodium complanatum</name>
    <dbReference type="NCBI Taxonomy" id="34168"/>
    <lineage>
        <taxon>Eukaryota</taxon>
        <taxon>Viridiplantae</taxon>
        <taxon>Streptophyta</taxon>
        <taxon>Embryophyta</taxon>
        <taxon>Tracheophyta</taxon>
        <taxon>Lycopodiopsida</taxon>
        <taxon>Lycopodiales</taxon>
        <taxon>Lycopodiaceae</taxon>
        <taxon>Lycopodioideae</taxon>
        <taxon>Diphasiastrum</taxon>
    </lineage>
</organism>
<reference evidence="2" key="1">
    <citation type="journal article" date="2024" name="Proc. Natl. Acad. Sci. U.S.A.">
        <title>Extraordinary preservation of gene collinearity over three hundred million years revealed in homosporous lycophytes.</title>
        <authorList>
            <person name="Li C."/>
            <person name="Wickell D."/>
            <person name="Kuo L.Y."/>
            <person name="Chen X."/>
            <person name="Nie B."/>
            <person name="Liao X."/>
            <person name="Peng D."/>
            <person name="Ji J."/>
            <person name="Jenkins J."/>
            <person name="Williams M."/>
            <person name="Shu S."/>
            <person name="Plott C."/>
            <person name="Barry K."/>
            <person name="Rajasekar S."/>
            <person name="Grimwood J."/>
            <person name="Han X."/>
            <person name="Sun S."/>
            <person name="Hou Z."/>
            <person name="He W."/>
            <person name="Dai G."/>
            <person name="Sun C."/>
            <person name="Schmutz J."/>
            <person name="Leebens-Mack J.H."/>
            <person name="Li F.W."/>
            <person name="Wang L."/>
        </authorList>
    </citation>
    <scope>NUCLEOTIDE SEQUENCE [LARGE SCALE GENOMIC DNA]</scope>
    <source>
        <strain evidence="2">cv. PW_Plant_1</strain>
    </source>
</reference>
<dbReference type="Proteomes" id="UP001162992">
    <property type="component" value="Chromosome 1"/>
</dbReference>
<evidence type="ECO:0000313" key="2">
    <source>
        <dbReference type="Proteomes" id="UP001162992"/>
    </source>
</evidence>
<proteinExistence type="predicted"/>
<sequence>MLAVTFLPQGGRASGISKVFYIVVARWFYVFLLAQPWLEWKAPIFGSVIASPLHVRVYIYVTATGQHFIRVADNGIVCQQWSKDPIKSTGIMVVF</sequence>